<reference evidence="1" key="1">
    <citation type="submission" date="2014-09" db="EMBL/GenBank/DDBJ databases">
        <authorList>
            <person name="Magalhaes I.L.F."/>
            <person name="Oliveira U."/>
            <person name="Santos F.R."/>
            <person name="Vidigal T.H.D.A."/>
            <person name="Brescovit A.D."/>
            <person name="Santos A.J."/>
        </authorList>
    </citation>
    <scope>NUCLEOTIDE SEQUENCE</scope>
    <source>
        <tissue evidence="1">Shoot tissue taken approximately 20 cm above the soil surface</tissue>
    </source>
</reference>
<accession>A0A0A9DGW1</accession>
<dbReference type="AlphaFoldDB" id="A0A0A9DGW1"/>
<name>A0A0A9DGW1_ARUDO</name>
<sequence>MVIPLIRMKHLGLLELEVAHFMDITTPGITQMIFLKAPLLQCYGRTFSNRCMCMVILLCHLTC</sequence>
<reference evidence="1" key="2">
    <citation type="journal article" date="2015" name="Data Brief">
        <title>Shoot transcriptome of the giant reed, Arundo donax.</title>
        <authorList>
            <person name="Barrero R.A."/>
            <person name="Guerrero F.D."/>
            <person name="Moolhuijzen P."/>
            <person name="Goolsby J.A."/>
            <person name="Tidwell J."/>
            <person name="Bellgard S.E."/>
            <person name="Bellgard M.I."/>
        </authorList>
    </citation>
    <scope>NUCLEOTIDE SEQUENCE</scope>
    <source>
        <tissue evidence="1">Shoot tissue taken approximately 20 cm above the soil surface</tissue>
    </source>
</reference>
<protein>
    <submittedName>
        <fullName evidence="1">Uncharacterized protein</fullName>
    </submittedName>
</protein>
<proteinExistence type="predicted"/>
<evidence type="ECO:0000313" key="1">
    <source>
        <dbReference type="EMBL" id="JAD84870.1"/>
    </source>
</evidence>
<organism evidence="1">
    <name type="scientific">Arundo donax</name>
    <name type="common">Giant reed</name>
    <name type="synonym">Donax arundinaceus</name>
    <dbReference type="NCBI Taxonomy" id="35708"/>
    <lineage>
        <taxon>Eukaryota</taxon>
        <taxon>Viridiplantae</taxon>
        <taxon>Streptophyta</taxon>
        <taxon>Embryophyta</taxon>
        <taxon>Tracheophyta</taxon>
        <taxon>Spermatophyta</taxon>
        <taxon>Magnoliopsida</taxon>
        <taxon>Liliopsida</taxon>
        <taxon>Poales</taxon>
        <taxon>Poaceae</taxon>
        <taxon>PACMAD clade</taxon>
        <taxon>Arundinoideae</taxon>
        <taxon>Arundineae</taxon>
        <taxon>Arundo</taxon>
    </lineage>
</organism>
<dbReference type="EMBL" id="GBRH01213025">
    <property type="protein sequence ID" value="JAD84870.1"/>
    <property type="molecule type" value="Transcribed_RNA"/>
</dbReference>